<comment type="caution">
    <text evidence="1">The sequence shown here is derived from an EMBL/GenBank/DDBJ whole genome shotgun (WGS) entry which is preliminary data.</text>
</comment>
<name>A0A1B7X3N2_APHFL</name>
<protein>
    <submittedName>
        <fullName evidence="1">Uncharacterized protein</fullName>
    </submittedName>
</protein>
<evidence type="ECO:0000313" key="1">
    <source>
        <dbReference type="EMBL" id="OBQ43962.1"/>
    </source>
</evidence>
<dbReference type="AlphaFoldDB" id="A0A1B7X3N2"/>
<dbReference type="EMBL" id="LJOW01000036">
    <property type="protein sequence ID" value="OBQ43962.1"/>
    <property type="molecule type" value="Genomic_DNA"/>
</dbReference>
<sequence length="66" mass="8099">MLQITDYRSLFKYGDMKKIMEITGYSRYVIETRLKNNDYEMTELIKTFYNKKLELLKNQINDYSEI</sequence>
<gene>
    <name evidence="1" type="ORF">AN484_09455</name>
</gene>
<evidence type="ECO:0000313" key="2">
    <source>
        <dbReference type="Proteomes" id="UP000092093"/>
    </source>
</evidence>
<proteinExistence type="predicted"/>
<organism evidence="1 2">
    <name type="scientific">Aphanizomenon flos-aquae WA102</name>
    <dbReference type="NCBI Taxonomy" id="1710896"/>
    <lineage>
        <taxon>Bacteria</taxon>
        <taxon>Bacillati</taxon>
        <taxon>Cyanobacteriota</taxon>
        <taxon>Cyanophyceae</taxon>
        <taxon>Nostocales</taxon>
        <taxon>Aphanizomenonaceae</taxon>
        <taxon>Aphanizomenon</taxon>
    </lineage>
</organism>
<dbReference type="Proteomes" id="UP000092093">
    <property type="component" value="Unassembled WGS sequence"/>
</dbReference>
<reference evidence="1 2" key="1">
    <citation type="submission" date="2015-09" db="EMBL/GenBank/DDBJ databases">
        <title>Aphanizomenon flos-aquae WA102.</title>
        <authorList>
            <person name="Driscoll C."/>
        </authorList>
    </citation>
    <scope>NUCLEOTIDE SEQUENCE [LARGE SCALE GENOMIC DNA]</scope>
    <source>
        <strain evidence="1">WA102</strain>
    </source>
</reference>
<accession>A0A1B7X3N2</accession>